<dbReference type="eggNOG" id="COG3937">
    <property type="taxonomic scope" value="Bacteria"/>
</dbReference>
<protein>
    <recommendedName>
        <fullName evidence="3">ATP synthase subunit B</fullName>
    </recommendedName>
</protein>
<dbReference type="RefSeq" id="WP_036780141.1">
    <property type="nucleotide sequence ID" value="NZ_AVBG01000002.1"/>
</dbReference>
<accession>A0A0A2V0G8</accession>
<keyword evidence="2" id="KW-1185">Reference proteome</keyword>
<reference evidence="1 2" key="1">
    <citation type="submission" date="2013-08" db="EMBL/GenBank/DDBJ databases">
        <title>Genome of Pontibacillus chungwhensis.</title>
        <authorList>
            <person name="Wang Q."/>
            <person name="Wang G."/>
        </authorList>
    </citation>
    <scope>NUCLEOTIDE SEQUENCE [LARGE SCALE GENOMIC DNA]</scope>
    <source>
        <strain evidence="1 2">BH030062</strain>
    </source>
</reference>
<dbReference type="AlphaFoldDB" id="A0A0A2V0G8"/>
<dbReference type="InterPro" id="IPR008769">
    <property type="entry name" value="PhaF_PhaI"/>
</dbReference>
<comment type="caution">
    <text evidence="1">The sequence shown here is derived from an EMBL/GenBank/DDBJ whole genome shotgun (WGS) entry which is preliminary data.</text>
</comment>
<evidence type="ECO:0000313" key="2">
    <source>
        <dbReference type="Proteomes" id="UP000030153"/>
    </source>
</evidence>
<evidence type="ECO:0008006" key="3">
    <source>
        <dbReference type="Google" id="ProtNLM"/>
    </source>
</evidence>
<gene>
    <name evidence="1" type="ORF">N780_14055</name>
</gene>
<dbReference type="PANTHER" id="PTHR38664">
    <property type="entry name" value="SLR0058 PROTEIN"/>
    <property type="match status" value="1"/>
</dbReference>
<sequence length="105" mass="12152">MSDLLRKGFLIGIGAALNGKEKVEKVYNEMVEKGQMSPTEAKEAIREFREKGEAQNEKWNAQTEAYFREQIRDLGFVTKEEYHALEERVQKLEQLHESSTDTGEE</sequence>
<dbReference type="EMBL" id="AVBG01000002">
    <property type="protein sequence ID" value="KGP92513.1"/>
    <property type="molecule type" value="Genomic_DNA"/>
</dbReference>
<organism evidence="1 2">
    <name type="scientific">Pontibacillus chungwhensis BH030062</name>
    <dbReference type="NCBI Taxonomy" id="1385513"/>
    <lineage>
        <taxon>Bacteria</taxon>
        <taxon>Bacillati</taxon>
        <taxon>Bacillota</taxon>
        <taxon>Bacilli</taxon>
        <taxon>Bacillales</taxon>
        <taxon>Bacillaceae</taxon>
        <taxon>Pontibacillus</taxon>
    </lineage>
</organism>
<evidence type="ECO:0000313" key="1">
    <source>
        <dbReference type="EMBL" id="KGP92513.1"/>
    </source>
</evidence>
<name>A0A0A2V0G8_9BACI</name>
<proteinExistence type="predicted"/>
<dbReference type="Proteomes" id="UP000030153">
    <property type="component" value="Unassembled WGS sequence"/>
</dbReference>
<dbReference type="STRING" id="1385513.N780_14055"/>
<dbReference type="NCBIfam" id="NF047773">
    <property type="entry name" value="phas_rel_Lepto"/>
    <property type="match status" value="1"/>
</dbReference>
<dbReference type="PANTHER" id="PTHR38664:SF1">
    <property type="entry name" value="SLR0058 PROTEIN"/>
    <property type="match status" value="1"/>
</dbReference>
<dbReference type="OrthoDB" id="191894at2"/>